<sequence>MRRISLLLIAGALLAAPAAAETFDRTVKANARTAIGGFFGYEVETCYPSNIPDAKVRHAPANGQIAIVPHEQVLGADSRCPGRKVRGLAYIYTPKKGFKGLDEVAIDIPWSSTDTGVDTLWTYTYRIRVE</sequence>
<dbReference type="RefSeq" id="WP_150945778.1">
    <property type="nucleotide sequence ID" value="NZ_VCMV01000023.1"/>
</dbReference>
<dbReference type="OrthoDB" id="7679074at2"/>
<gene>
    <name evidence="2" type="ORF">FEZ63_14765</name>
</gene>
<comment type="caution">
    <text evidence="2">The sequence shown here is derived from an EMBL/GenBank/DDBJ whole genome shotgun (WGS) entry which is preliminary data.</text>
</comment>
<protein>
    <recommendedName>
        <fullName evidence="4">Exosortase system-associated protein, TIGR04073 family</fullName>
    </recommendedName>
</protein>
<dbReference type="AlphaFoldDB" id="A0A5N3P928"/>
<evidence type="ECO:0000313" key="2">
    <source>
        <dbReference type="EMBL" id="KAB0266242.1"/>
    </source>
</evidence>
<evidence type="ECO:0008006" key="4">
    <source>
        <dbReference type="Google" id="ProtNLM"/>
    </source>
</evidence>
<feature type="chain" id="PRO_5024444655" description="Exosortase system-associated protein, TIGR04073 family" evidence="1">
    <location>
        <begin position="21"/>
        <end position="130"/>
    </location>
</feature>
<keyword evidence="3" id="KW-1185">Reference proteome</keyword>
<reference evidence="2 3" key="1">
    <citation type="journal article" date="2019" name="Microorganisms">
        <title>Genome Insights into the Novel Species Microvirga brassicacearum, a Rapeseed Endophyte with Biotechnological Potential.</title>
        <authorList>
            <person name="Jimenez-Gomez A."/>
            <person name="Saati-Santamaria Z."/>
            <person name="Igual J.M."/>
            <person name="Rivas R."/>
            <person name="Mateos P.F."/>
            <person name="Garcia-Fraile P."/>
        </authorList>
    </citation>
    <scope>NUCLEOTIDE SEQUENCE [LARGE SCALE GENOMIC DNA]</scope>
    <source>
        <strain evidence="2 3">CDVBN77</strain>
    </source>
</reference>
<organism evidence="2 3">
    <name type="scientific">Microvirga brassicacearum</name>
    <dbReference type="NCBI Taxonomy" id="2580413"/>
    <lineage>
        <taxon>Bacteria</taxon>
        <taxon>Pseudomonadati</taxon>
        <taxon>Pseudomonadota</taxon>
        <taxon>Alphaproteobacteria</taxon>
        <taxon>Hyphomicrobiales</taxon>
        <taxon>Methylobacteriaceae</taxon>
        <taxon>Microvirga</taxon>
    </lineage>
</organism>
<evidence type="ECO:0000313" key="3">
    <source>
        <dbReference type="Proteomes" id="UP000325684"/>
    </source>
</evidence>
<name>A0A5N3P928_9HYPH</name>
<feature type="signal peptide" evidence="1">
    <location>
        <begin position="1"/>
        <end position="20"/>
    </location>
</feature>
<keyword evidence="1" id="KW-0732">Signal</keyword>
<proteinExistence type="predicted"/>
<dbReference type="EMBL" id="VCMV01000023">
    <property type="protein sequence ID" value="KAB0266242.1"/>
    <property type="molecule type" value="Genomic_DNA"/>
</dbReference>
<dbReference type="Proteomes" id="UP000325684">
    <property type="component" value="Unassembled WGS sequence"/>
</dbReference>
<accession>A0A5N3P928</accession>
<evidence type="ECO:0000256" key="1">
    <source>
        <dbReference type="SAM" id="SignalP"/>
    </source>
</evidence>